<comment type="caution">
    <text evidence="1">The sequence shown here is derived from an EMBL/GenBank/DDBJ whole genome shotgun (WGS) entry which is preliminary data.</text>
</comment>
<evidence type="ECO:0000313" key="2">
    <source>
        <dbReference type="Proteomes" id="UP001530400"/>
    </source>
</evidence>
<dbReference type="EMBL" id="JALLPJ020000204">
    <property type="protein sequence ID" value="KAL3798753.1"/>
    <property type="molecule type" value="Genomic_DNA"/>
</dbReference>
<protein>
    <submittedName>
        <fullName evidence="1">Uncharacterized protein</fullName>
    </submittedName>
</protein>
<proteinExistence type="predicted"/>
<dbReference type="AlphaFoldDB" id="A0ABD3QEF3"/>
<accession>A0ABD3QEF3</accession>
<dbReference type="SUPFAM" id="SSF48452">
    <property type="entry name" value="TPR-like"/>
    <property type="match status" value="1"/>
</dbReference>
<sequence length="896" mass="99202">MDATSAAAAQCHYQSGCYKDALLVLEWQPLCEPDPQPHCLGITDDSTSRQLDGWITADDPPVKPVPLKFRAELAALPNLARHADISMCRFRSALHSSPLADKISHDRNDGEATPLLQLWKEATQTNSRYRKTLSAAAASLLNTCFAEMEFIHRIKNQSVSTSTAAAQQRSAEHISIQNALKSTSISILMAGIACAHLNLHEVELQQETVAWNVLVQCAVMAGELLHARREFMQCISCEETKVTQNTSSLESSLSLINDTLKDERSAVALHSFRAALKVAALACGKLILPFVYVQFDNYAQEPVKKKQKKLNGRSAGKQSDIWNAKYVDGNTALHCREQLVDAISFHSALVHCTGKAKQTKPTHRSALQTTINYFFSKREACFNDAIQGEAKMKAFLTFKAQSMAAGDVTGYACNVYNCLRALELSDKSFQPILCRNDDRSEAISVLEKLASASTSRFACECMGCIHAQNGEYSRAIEMFQLALERCEKSSEENLVNSDIEVDREIAERRILSSMAACFVAQGGAATALEMLLTVWSRLNETTEASTLEPRPKSFLFLAGSKELETTSLIAATAASTARTKLLWMICHVSSLVGDWPTCLDSTELLKQCTSDEDNPRVHVDIANAFVLLQCGRERESREVIQELITKLTSLDSNHQQTVLTSIIADIFSAEISLTYEPETDDPENEFPFLYISRAADSLNTSTFNAKPEIRSLLELRVLVLNGHGISCLTEGDSARAMCCFRDALELIAPPNDNRSWLLLPVHFNLALLLFRDGRIDESAKVWLSIRGHLSTWESAKRNDPGSLAKLRDSHLLSMNRHGMVMARRNKTGATADQKVNSSWVAPILPQEDWKEELAHVNGVDAEQVCTLDFVLLKHALSTAEKKCNSTFLRRGAPFGY</sequence>
<dbReference type="Gene3D" id="1.25.40.10">
    <property type="entry name" value="Tetratricopeptide repeat domain"/>
    <property type="match status" value="1"/>
</dbReference>
<dbReference type="InterPro" id="IPR011990">
    <property type="entry name" value="TPR-like_helical_dom_sf"/>
</dbReference>
<dbReference type="Proteomes" id="UP001530400">
    <property type="component" value="Unassembled WGS sequence"/>
</dbReference>
<name>A0ABD3QEF3_9STRA</name>
<keyword evidence="2" id="KW-1185">Reference proteome</keyword>
<reference evidence="1 2" key="1">
    <citation type="submission" date="2024-10" db="EMBL/GenBank/DDBJ databases">
        <title>Updated reference genomes for cyclostephanoid diatoms.</title>
        <authorList>
            <person name="Roberts W.R."/>
            <person name="Alverson A.J."/>
        </authorList>
    </citation>
    <scope>NUCLEOTIDE SEQUENCE [LARGE SCALE GENOMIC DNA]</scope>
    <source>
        <strain evidence="1 2">AJA010-31</strain>
    </source>
</reference>
<gene>
    <name evidence="1" type="ORF">ACHAWO_011997</name>
</gene>
<organism evidence="1 2">
    <name type="scientific">Cyclotella atomus</name>
    <dbReference type="NCBI Taxonomy" id="382360"/>
    <lineage>
        <taxon>Eukaryota</taxon>
        <taxon>Sar</taxon>
        <taxon>Stramenopiles</taxon>
        <taxon>Ochrophyta</taxon>
        <taxon>Bacillariophyta</taxon>
        <taxon>Coscinodiscophyceae</taxon>
        <taxon>Thalassiosirophycidae</taxon>
        <taxon>Stephanodiscales</taxon>
        <taxon>Stephanodiscaceae</taxon>
        <taxon>Cyclotella</taxon>
    </lineage>
</organism>
<evidence type="ECO:0000313" key="1">
    <source>
        <dbReference type="EMBL" id="KAL3798753.1"/>
    </source>
</evidence>